<dbReference type="PANTHER" id="PTHR42770">
    <property type="entry name" value="AMINO ACID TRANSPORTER-RELATED"/>
    <property type="match status" value="1"/>
</dbReference>
<dbReference type="PIRSF" id="PIRSF006060">
    <property type="entry name" value="AA_transporter"/>
    <property type="match status" value="1"/>
</dbReference>
<dbReference type="GO" id="GO:0005886">
    <property type="term" value="C:plasma membrane"/>
    <property type="evidence" value="ECO:0007669"/>
    <property type="project" value="UniProtKB-SubCell"/>
</dbReference>
<dbReference type="Gene3D" id="1.20.1740.10">
    <property type="entry name" value="Amino acid/polyamine transporter I"/>
    <property type="match status" value="1"/>
</dbReference>
<feature type="transmembrane region" description="Helical" evidence="6">
    <location>
        <begin position="215"/>
        <end position="235"/>
    </location>
</feature>
<comment type="caution">
    <text evidence="7">The sequence shown here is derived from an EMBL/GenBank/DDBJ whole genome shotgun (WGS) entry which is preliminary data.</text>
</comment>
<keyword evidence="3 6" id="KW-0812">Transmembrane</keyword>
<dbReference type="EMBL" id="JABWDU010000003">
    <property type="protein sequence ID" value="NVD39990.1"/>
    <property type="molecule type" value="Genomic_DNA"/>
</dbReference>
<keyword evidence="4 6" id="KW-1133">Transmembrane helix</keyword>
<evidence type="ECO:0000256" key="4">
    <source>
        <dbReference type="ARBA" id="ARBA00022989"/>
    </source>
</evidence>
<evidence type="ECO:0000256" key="6">
    <source>
        <dbReference type="SAM" id="Phobius"/>
    </source>
</evidence>
<organism evidence="7 8">
    <name type="scientific">Ensifer oleiphilus</name>
    <dbReference type="NCBI Taxonomy" id="2742698"/>
    <lineage>
        <taxon>Bacteria</taxon>
        <taxon>Pseudomonadati</taxon>
        <taxon>Pseudomonadota</taxon>
        <taxon>Alphaproteobacteria</taxon>
        <taxon>Hyphomicrobiales</taxon>
        <taxon>Rhizobiaceae</taxon>
        <taxon>Sinorhizobium/Ensifer group</taxon>
        <taxon>Ensifer</taxon>
    </lineage>
</organism>
<dbReference type="PANTHER" id="PTHR42770:SF16">
    <property type="entry name" value="AMINO ACID PERMEASE"/>
    <property type="match status" value="1"/>
</dbReference>
<keyword evidence="5 6" id="KW-0472">Membrane</keyword>
<evidence type="ECO:0000313" key="8">
    <source>
        <dbReference type="Proteomes" id="UP000520198"/>
    </source>
</evidence>
<feature type="transmembrane region" description="Helical" evidence="6">
    <location>
        <begin position="173"/>
        <end position="195"/>
    </location>
</feature>
<protein>
    <submittedName>
        <fullName evidence="7">APC family permease</fullName>
    </submittedName>
</protein>
<feature type="transmembrane region" description="Helical" evidence="6">
    <location>
        <begin position="256"/>
        <end position="280"/>
    </location>
</feature>
<dbReference type="Pfam" id="PF13520">
    <property type="entry name" value="AA_permease_2"/>
    <property type="match status" value="1"/>
</dbReference>
<feature type="transmembrane region" description="Helical" evidence="6">
    <location>
        <begin position="349"/>
        <end position="373"/>
    </location>
</feature>
<evidence type="ECO:0000256" key="5">
    <source>
        <dbReference type="ARBA" id="ARBA00023136"/>
    </source>
</evidence>
<feature type="transmembrane region" description="Helical" evidence="6">
    <location>
        <begin position="34"/>
        <end position="56"/>
    </location>
</feature>
<keyword evidence="2" id="KW-1003">Cell membrane</keyword>
<feature type="transmembrane region" description="Helical" evidence="6">
    <location>
        <begin position="419"/>
        <end position="437"/>
    </location>
</feature>
<accession>A0A7Y6UN76</accession>
<gene>
    <name evidence="7" type="ORF">HT585_14080</name>
</gene>
<evidence type="ECO:0000313" key="7">
    <source>
        <dbReference type="EMBL" id="NVD39990.1"/>
    </source>
</evidence>
<feature type="transmembrane region" description="Helical" evidence="6">
    <location>
        <begin position="379"/>
        <end position="407"/>
    </location>
</feature>
<evidence type="ECO:0000256" key="2">
    <source>
        <dbReference type="ARBA" id="ARBA00022475"/>
    </source>
</evidence>
<dbReference type="RefSeq" id="WP_176353532.1">
    <property type="nucleotide sequence ID" value="NZ_JABWDU010000003.1"/>
</dbReference>
<name>A0A7Y6UN76_9HYPH</name>
<sequence>MTNMYSSGESGAGTQGLTDAPAGARAGRLGAKDVVFFVIAAAAPLGFAVGSTPLAIGRGGIGTAGMFLVVGVLLAIFAVGYTAMTRFVPNAGALFSYIAAGLGRPLGLGTAFVAVLAYAIAATGAIGPFAVFASQALASMTGVQTSWVPWAFGALAAMGVLGVLNVELNIRVLGVIMVVEVVVLIVLSVAIVFAGGAEGLSLQPFRPDTVVGGEIGVVLLFVFAAFAGFEATALFREEVRNPVATVRKATFASIGLIAVFQALVTWAIVQGFGSSAVAVANEKPTEMFTMAASQYVGTGFADVITLLVVGSWFASILAFHNATARYLYALGRDRAINPVFAKKSKRSGSVWVASLAHTLFSAIVLLFCVWQGLDPYLDLFIVGSVPVAVSIPAMELLTAISIIAFFWRDSRGVSWWEGKVAPAISAVALAVFVYFVLSNLPMFTGREGAINWILPSINLVALALGISRALWMRRHRPAEYQLIGHWGER</sequence>
<dbReference type="InterPro" id="IPR002293">
    <property type="entry name" value="AA/rel_permease1"/>
</dbReference>
<dbReference type="InterPro" id="IPR050367">
    <property type="entry name" value="APC_superfamily"/>
</dbReference>
<keyword evidence="8" id="KW-1185">Reference proteome</keyword>
<feature type="transmembrane region" description="Helical" evidence="6">
    <location>
        <begin position="449"/>
        <end position="471"/>
    </location>
</feature>
<reference evidence="7 8" key="1">
    <citation type="submission" date="2020-06" db="EMBL/GenBank/DDBJ databases">
        <authorList>
            <person name="Grouzdev D.S."/>
        </authorList>
    </citation>
    <scope>NUCLEOTIDE SEQUENCE [LARGE SCALE GENOMIC DNA]</scope>
    <source>
        <strain evidence="7 8">HO-A22</strain>
    </source>
</reference>
<feature type="transmembrane region" description="Helical" evidence="6">
    <location>
        <begin position="62"/>
        <end position="84"/>
    </location>
</feature>
<feature type="transmembrane region" description="Helical" evidence="6">
    <location>
        <begin position="300"/>
        <end position="328"/>
    </location>
</feature>
<dbReference type="AlphaFoldDB" id="A0A7Y6UN76"/>
<comment type="subcellular location">
    <subcellularLocation>
        <location evidence="1">Cell membrane</location>
        <topology evidence="1">Multi-pass membrane protein</topology>
    </subcellularLocation>
</comment>
<feature type="transmembrane region" description="Helical" evidence="6">
    <location>
        <begin position="105"/>
        <end position="127"/>
    </location>
</feature>
<proteinExistence type="predicted"/>
<evidence type="ECO:0000256" key="1">
    <source>
        <dbReference type="ARBA" id="ARBA00004651"/>
    </source>
</evidence>
<evidence type="ECO:0000256" key="3">
    <source>
        <dbReference type="ARBA" id="ARBA00022692"/>
    </source>
</evidence>
<dbReference type="GO" id="GO:0022857">
    <property type="term" value="F:transmembrane transporter activity"/>
    <property type="evidence" value="ECO:0007669"/>
    <property type="project" value="InterPro"/>
</dbReference>
<dbReference type="Proteomes" id="UP000520198">
    <property type="component" value="Unassembled WGS sequence"/>
</dbReference>
<feature type="transmembrane region" description="Helical" evidence="6">
    <location>
        <begin position="147"/>
        <end position="166"/>
    </location>
</feature>